<dbReference type="Pfam" id="PF00293">
    <property type="entry name" value="NUDIX"/>
    <property type="match status" value="1"/>
</dbReference>
<protein>
    <submittedName>
        <fullName evidence="2">NUDIX hydrolase</fullName>
    </submittedName>
</protein>
<evidence type="ECO:0000313" key="3">
    <source>
        <dbReference type="Proteomes" id="UP000600214"/>
    </source>
</evidence>
<comment type="caution">
    <text evidence="2">The sequence shown here is derived from an EMBL/GenBank/DDBJ whole genome shotgun (WGS) entry which is preliminary data.</text>
</comment>
<dbReference type="InterPro" id="IPR015797">
    <property type="entry name" value="NUDIX_hydrolase-like_dom_sf"/>
</dbReference>
<dbReference type="InterPro" id="IPR054105">
    <property type="entry name" value="WHD_NrtR"/>
</dbReference>
<dbReference type="Proteomes" id="UP000600214">
    <property type="component" value="Unassembled WGS sequence"/>
</dbReference>
<evidence type="ECO:0000313" key="2">
    <source>
        <dbReference type="EMBL" id="GGH32168.1"/>
    </source>
</evidence>
<dbReference type="PROSITE" id="PS51462">
    <property type="entry name" value="NUDIX"/>
    <property type="match status" value="1"/>
</dbReference>
<evidence type="ECO:0000259" key="1">
    <source>
        <dbReference type="PROSITE" id="PS51462"/>
    </source>
</evidence>
<reference evidence="3" key="1">
    <citation type="journal article" date="2019" name="Int. J. Syst. Evol. Microbiol.">
        <title>The Global Catalogue of Microorganisms (GCM) 10K type strain sequencing project: providing services to taxonomists for standard genome sequencing and annotation.</title>
        <authorList>
            <consortium name="The Broad Institute Genomics Platform"/>
            <consortium name="The Broad Institute Genome Sequencing Center for Infectious Disease"/>
            <person name="Wu L."/>
            <person name="Ma J."/>
        </authorList>
    </citation>
    <scope>NUCLEOTIDE SEQUENCE [LARGE SCALE GENOMIC DNA]</scope>
    <source>
        <strain evidence="3">CGMCC 1.15288</strain>
    </source>
</reference>
<dbReference type="EMBL" id="BMIA01000001">
    <property type="protein sequence ID" value="GGH32168.1"/>
    <property type="molecule type" value="Genomic_DNA"/>
</dbReference>
<organism evidence="2 3">
    <name type="scientific">Dyadobacter endophyticus</name>
    <dbReference type="NCBI Taxonomy" id="1749036"/>
    <lineage>
        <taxon>Bacteria</taxon>
        <taxon>Pseudomonadati</taxon>
        <taxon>Bacteroidota</taxon>
        <taxon>Cytophagia</taxon>
        <taxon>Cytophagales</taxon>
        <taxon>Spirosomataceae</taxon>
        <taxon>Dyadobacter</taxon>
    </lineage>
</organism>
<dbReference type="Gene3D" id="3.90.79.10">
    <property type="entry name" value="Nucleoside Triphosphate Pyrophosphohydrolase"/>
    <property type="match status" value="1"/>
</dbReference>
<proteinExistence type="predicted"/>
<accession>A0ABQ1YPY8</accession>
<name>A0ABQ1YPY8_9BACT</name>
<dbReference type="Pfam" id="PF21906">
    <property type="entry name" value="WHD_NrtR"/>
    <property type="match status" value="1"/>
</dbReference>
<dbReference type="Gene3D" id="1.10.10.10">
    <property type="entry name" value="Winged helix-like DNA-binding domain superfamily/Winged helix DNA-binding domain"/>
    <property type="match status" value="1"/>
</dbReference>
<keyword evidence="3" id="KW-1185">Reference proteome</keyword>
<dbReference type="InterPro" id="IPR000086">
    <property type="entry name" value="NUDIX_hydrolase_dom"/>
</dbReference>
<dbReference type="SUPFAM" id="SSF46785">
    <property type="entry name" value="Winged helix' DNA-binding domain"/>
    <property type="match status" value="1"/>
</dbReference>
<dbReference type="SUPFAM" id="SSF55811">
    <property type="entry name" value="Nudix"/>
    <property type="match status" value="1"/>
</dbReference>
<dbReference type="GO" id="GO:0016787">
    <property type="term" value="F:hydrolase activity"/>
    <property type="evidence" value="ECO:0007669"/>
    <property type="project" value="UniProtKB-KW"/>
</dbReference>
<keyword evidence="2" id="KW-0378">Hydrolase</keyword>
<dbReference type="InterPro" id="IPR036390">
    <property type="entry name" value="WH_DNA-bd_sf"/>
</dbReference>
<gene>
    <name evidence="2" type="ORF">GCM10007423_21510</name>
</gene>
<dbReference type="PANTHER" id="PTHR43736">
    <property type="entry name" value="ADP-RIBOSE PYROPHOSPHATASE"/>
    <property type="match status" value="1"/>
</dbReference>
<dbReference type="CDD" id="cd18873">
    <property type="entry name" value="NUDIX_NadM_like"/>
    <property type="match status" value="1"/>
</dbReference>
<feature type="domain" description="Nudix hydrolase" evidence="1">
    <location>
        <begin position="14"/>
        <end position="176"/>
    </location>
</feature>
<sequence length="263" mass="30819">MKNNMESVSDKNYIEQVSVECVILGYQDRQLRVLVPKLAFKGDFWGLPGGFVYQDEDTDDAARRILYERTGIKDVYLEQFQVMGKANRNSREFLDRMIGQNSDLFSDPLAEGQRSRMDYDWFTRRFISIGYYALVDMNQVIPQKTDLDVSIEWYPIGELPPMIMDHNQIVANALATLRLTIDQKLNAFNLLPETFTMQEIQDLYEAIFEKRFAQNNFPKRILRLNVLDRLEKKYTGAANKAPYLYRFDRARSSQLPTEDLFTE</sequence>
<dbReference type="InterPro" id="IPR036388">
    <property type="entry name" value="WH-like_DNA-bd_sf"/>
</dbReference>
<dbReference type="PANTHER" id="PTHR43736:SF4">
    <property type="entry name" value="SLR1690 PROTEIN"/>
    <property type="match status" value="1"/>
</dbReference>